<reference evidence="1" key="1">
    <citation type="submission" date="2014-09" db="EMBL/GenBank/DDBJ databases">
        <authorList>
            <person name="Magalhaes I.L.F."/>
            <person name="Oliveira U."/>
            <person name="Santos F.R."/>
            <person name="Vidigal T.H.D.A."/>
            <person name="Brescovit A.D."/>
            <person name="Santos A.J."/>
        </authorList>
    </citation>
    <scope>NUCLEOTIDE SEQUENCE</scope>
    <source>
        <tissue evidence="1">Shoot tissue taken approximately 20 cm above the soil surface</tissue>
    </source>
</reference>
<proteinExistence type="predicted"/>
<evidence type="ECO:0000313" key="1">
    <source>
        <dbReference type="EMBL" id="JAD70301.1"/>
    </source>
</evidence>
<protein>
    <submittedName>
        <fullName evidence="1">Uncharacterized protein</fullName>
    </submittedName>
</protein>
<organism evidence="1">
    <name type="scientific">Arundo donax</name>
    <name type="common">Giant reed</name>
    <name type="synonym">Donax arundinaceus</name>
    <dbReference type="NCBI Taxonomy" id="35708"/>
    <lineage>
        <taxon>Eukaryota</taxon>
        <taxon>Viridiplantae</taxon>
        <taxon>Streptophyta</taxon>
        <taxon>Embryophyta</taxon>
        <taxon>Tracheophyta</taxon>
        <taxon>Spermatophyta</taxon>
        <taxon>Magnoliopsida</taxon>
        <taxon>Liliopsida</taxon>
        <taxon>Poales</taxon>
        <taxon>Poaceae</taxon>
        <taxon>PACMAD clade</taxon>
        <taxon>Arundinoideae</taxon>
        <taxon>Arundineae</taxon>
        <taxon>Arundo</taxon>
    </lineage>
</organism>
<reference evidence="1" key="2">
    <citation type="journal article" date="2015" name="Data Brief">
        <title>Shoot transcriptome of the giant reed, Arundo donax.</title>
        <authorList>
            <person name="Barrero R.A."/>
            <person name="Guerrero F.D."/>
            <person name="Moolhuijzen P."/>
            <person name="Goolsby J.A."/>
            <person name="Tidwell J."/>
            <person name="Bellgard S.E."/>
            <person name="Bellgard M.I."/>
        </authorList>
    </citation>
    <scope>NUCLEOTIDE SEQUENCE</scope>
    <source>
        <tissue evidence="1">Shoot tissue taken approximately 20 cm above the soil surface</tissue>
    </source>
</reference>
<dbReference type="EMBL" id="GBRH01227594">
    <property type="protein sequence ID" value="JAD70301.1"/>
    <property type="molecule type" value="Transcribed_RNA"/>
</dbReference>
<name>A0A0A9C3Y5_ARUDO</name>
<accession>A0A0A9C3Y5</accession>
<sequence length="12" mass="1314">MIIQLVLNLVGT</sequence>